<sequence>MTERIAITDEELNRPEMIELVTSVPASLLDINSPGISPEVRKKILKDKYKQRVIADGLETGQITLTERGYVFSSYQTPSSFAGLVFEAYLVEQFNSNEKAGLRAFQWCTERSEGWSKKPFLDCKAVGTGLLSTKRQLIGHFSPHSNADIIFIRKNPNVDVMEPVLIHEQNNAASIQVKSIKFNFKEEVVDKVLSGKYRRVITMLSDHDKRPSWSICHNILLKMWRSENITQAEYADAISRIQGPEYFELNQQDSDDYHEYIMEWHRGQVKPTDHITEAVSQEIIGYKYENGLLVPV</sequence>
<name>A0ABX5A021_9ENTR</name>
<keyword evidence="2" id="KW-1185">Reference proteome</keyword>
<accession>A0ABX5A021</accession>
<gene>
    <name evidence="1" type="ORF">C3712_16805</name>
</gene>
<comment type="caution">
    <text evidence="1">The sequence shown here is derived from an EMBL/GenBank/DDBJ whole genome shotgun (WGS) entry which is preliminary data.</text>
</comment>
<protein>
    <submittedName>
        <fullName evidence="1">Uncharacterized protein</fullName>
    </submittedName>
</protein>
<dbReference type="EMBL" id="PQVW01000014">
    <property type="protein sequence ID" value="POZ21134.1"/>
    <property type="molecule type" value="Genomic_DNA"/>
</dbReference>
<dbReference type="RefSeq" id="WP_103949967.1">
    <property type="nucleotide sequence ID" value="NZ_PQVT01000015.1"/>
</dbReference>
<reference evidence="1 2" key="1">
    <citation type="submission" date="2018-02" db="EMBL/GenBank/DDBJ databases">
        <title>Lelliotia aquatilis sp. nov., isolated from drinking water.</title>
        <authorList>
            <person name="Kaempfer P."/>
            <person name="Glaeser S."/>
            <person name="Exner M."/>
            <person name="Doijad S."/>
            <person name="Chakraborty T."/>
        </authorList>
    </citation>
    <scope>NUCLEOTIDE SEQUENCE [LARGE SCALE GENOMIC DNA]</scope>
    <source>
        <strain evidence="1 2">6331-17</strain>
    </source>
</reference>
<evidence type="ECO:0000313" key="2">
    <source>
        <dbReference type="Proteomes" id="UP000237025"/>
    </source>
</evidence>
<organism evidence="1 2">
    <name type="scientific">Lelliottia aquatilis</name>
    <dbReference type="NCBI Taxonomy" id="2080838"/>
    <lineage>
        <taxon>Bacteria</taxon>
        <taxon>Pseudomonadati</taxon>
        <taxon>Pseudomonadota</taxon>
        <taxon>Gammaproteobacteria</taxon>
        <taxon>Enterobacterales</taxon>
        <taxon>Enterobacteriaceae</taxon>
        <taxon>Lelliottia</taxon>
    </lineage>
</organism>
<proteinExistence type="predicted"/>
<evidence type="ECO:0000313" key="1">
    <source>
        <dbReference type="EMBL" id="POZ21134.1"/>
    </source>
</evidence>
<dbReference type="Proteomes" id="UP000237025">
    <property type="component" value="Unassembled WGS sequence"/>
</dbReference>